<comment type="caution">
    <text evidence="1">The sequence shown here is derived from an EMBL/GenBank/DDBJ whole genome shotgun (WGS) entry which is preliminary data.</text>
</comment>
<proteinExistence type="predicted"/>
<protein>
    <submittedName>
        <fullName evidence="1">Uncharacterized protein</fullName>
    </submittedName>
</protein>
<dbReference type="RefSeq" id="WP_271918476.1">
    <property type="nucleotide sequence ID" value="NZ_JAQNDO010000001.1"/>
</dbReference>
<organism evidence="1 2">
    <name type="scientific">Polyangium mundeleinium</name>
    <dbReference type="NCBI Taxonomy" id="2995306"/>
    <lineage>
        <taxon>Bacteria</taxon>
        <taxon>Pseudomonadati</taxon>
        <taxon>Myxococcota</taxon>
        <taxon>Polyangia</taxon>
        <taxon>Polyangiales</taxon>
        <taxon>Polyangiaceae</taxon>
        <taxon>Polyangium</taxon>
    </lineage>
</organism>
<gene>
    <name evidence="1" type="ORF">POL67_17310</name>
</gene>
<dbReference type="Proteomes" id="UP001221411">
    <property type="component" value="Unassembled WGS sequence"/>
</dbReference>
<evidence type="ECO:0000313" key="2">
    <source>
        <dbReference type="Proteomes" id="UP001221411"/>
    </source>
</evidence>
<dbReference type="EMBL" id="JAQNDO010000001">
    <property type="protein sequence ID" value="MDC0743112.1"/>
    <property type="molecule type" value="Genomic_DNA"/>
</dbReference>
<reference evidence="1 2" key="1">
    <citation type="submission" date="2022-11" db="EMBL/GenBank/DDBJ databases">
        <title>Minimal conservation of predation-associated metabolite biosynthetic gene clusters underscores biosynthetic potential of Myxococcota including descriptions for ten novel species: Archangium lansinium sp. nov., Myxococcus landrumus sp. nov., Nannocystis bai.</title>
        <authorList>
            <person name="Ahearne A."/>
            <person name="Stevens C."/>
            <person name="Dowd S."/>
        </authorList>
    </citation>
    <scope>NUCLEOTIDE SEQUENCE [LARGE SCALE GENOMIC DNA]</scope>
    <source>
        <strain evidence="1 2">RJM3</strain>
    </source>
</reference>
<evidence type="ECO:0000313" key="1">
    <source>
        <dbReference type="EMBL" id="MDC0743112.1"/>
    </source>
</evidence>
<sequence>MTCRYVHCSDGRMYLPDVPRKRWRRFFNGVELRRKELARLPSPVILRLLVWGQLAFGHDELIYIWETEIRDTKGRKYFLGYEATPEEASVHRRDAAEAGFSYELFTSKR</sequence>
<keyword evidence="2" id="KW-1185">Reference proteome</keyword>
<name>A0ABT5EQD8_9BACT</name>
<accession>A0ABT5EQD8</accession>